<dbReference type="Pfam" id="PF00912">
    <property type="entry name" value="Transgly"/>
    <property type="match status" value="1"/>
</dbReference>
<keyword evidence="8" id="KW-0378">Hydrolase</keyword>
<evidence type="ECO:0000256" key="1">
    <source>
        <dbReference type="ARBA" id="ARBA00004752"/>
    </source>
</evidence>
<dbReference type="Proteomes" id="UP000009282">
    <property type="component" value="Chromosome"/>
</dbReference>
<comment type="pathway">
    <text evidence="1">Cell wall biogenesis; peptidoglycan biosynthesis.</text>
</comment>
<evidence type="ECO:0000256" key="11">
    <source>
        <dbReference type="ARBA" id="ARBA00049902"/>
    </source>
</evidence>
<keyword evidence="12" id="KW-1133">Transmembrane helix</keyword>
<feature type="domain" description="Penicillin-binding protein transpeptidase" evidence="13">
    <location>
        <begin position="324"/>
        <end position="564"/>
    </location>
</feature>
<keyword evidence="12" id="KW-0812">Transmembrane</keyword>
<evidence type="ECO:0000259" key="14">
    <source>
        <dbReference type="Pfam" id="PF00912"/>
    </source>
</evidence>
<dbReference type="Pfam" id="PF00905">
    <property type="entry name" value="Transpeptidase"/>
    <property type="match status" value="1"/>
</dbReference>
<evidence type="ECO:0000256" key="12">
    <source>
        <dbReference type="SAM" id="Phobius"/>
    </source>
</evidence>
<dbReference type="Pfam" id="PF06832">
    <property type="entry name" value="BiPBP_C"/>
    <property type="match status" value="1"/>
</dbReference>
<reference evidence="16 17" key="1">
    <citation type="journal article" date="2011" name="J. Bacteriol.">
        <title>Complete genome sequence of seawater bacterium Glaciecola nitratireducens FR1064T.</title>
        <authorList>
            <person name="Bian F."/>
            <person name="Qin Q.L."/>
            <person name="Xie B.B."/>
            <person name="Shu Y.L."/>
            <person name="Zhang X.Y."/>
            <person name="Yu Y."/>
            <person name="Chen B."/>
            <person name="Chen X.L."/>
            <person name="Zhou B.C."/>
            <person name="Zhang Y.Z."/>
        </authorList>
    </citation>
    <scope>NUCLEOTIDE SEQUENCE [LARGE SCALE GENOMIC DNA]</scope>
    <source>
        <strain evidence="17">JCM 12485 / KCTC 12276 / FR1064</strain>
    </source>
</reference>
<keyword evidence="4 16" id="KW-0121">Carboxypeptidase</keyword>
<dbReference type="NCBIfam" id="TIGR02073">
    <property type="entry name" value="PBP_1c"/>
    <property type="match status" value="1"/>
</dbReference>
<keyword evidence="7" id="KW-0808">Transferase</keyword>
<keyword evidence="5" id="KW-0645">Protease</keyword>
<accession>G4QF05</accession>
<dbReference type="InterPro" id="IPR009647">
    <property type="entry name" value="PBP_C"/>
</dbReference>
<dbReference type="UniPathway" id="UPA00219"/>
<dbReference type="RefSeq" id="WP_014107228.1">
    <property type="nucleotide sequence ID" value="NC_016041.1"/>
</dbReference>
<dbReference type="InterPro" id="IPR001460">
    <property type="entry name" value="PCN-bd_Tpept"/>
</dbReference>
<dbReference type="InterPro" id="IPR011815">
    <property type="entry name" value="PBP_1c"/>
</dbReference>
<name>G4QF05_GLANF</name>
<evidence type="ECO:0000256" key="7">
    <source>
        <dbReference type="ARBA" id="ARBA00022679"/>
    </source>
</evidence>
<protein>
    <recommendedName>
        <fullName evidence="10">peptidoglycan glycosyltransferase</fullName>
        <ecNumber evidence="10">2.4.99.28</ecNumber>
    </recommendedName>
</protein>
<sequence>MPFNQRLALRFKVFAVIALALLTGALVYLFLPKPDLANYQSYSTAIFDRHDRLLRISLAQDDRYRLYTPIEDVAADLQRATILYEDQNYYEHSGVDYLALMRAFWQTYVLQERRIGASTIVMQVARLRWNIPSNTVNGKIQQIFRALQLARHYSKQELLEAYLNLAPYGGNIEGIGAASLIYFDKPASALSFAEALTLAVVPQNPNMRNPSKASGIAAIALAKERLIERWLASSNAAQINENQQLLNSTNLPLVVRSSKNLPYHAPHFVEYLLAQQTQTFALNNGLTGRQQIKGTIDLNLQNRMEAVLQSYISQNHSRGFNNASALLLNTKTMHIEAMIGSADFNNLNIQGQVNGTTAKRSPGSALKPFVYGLAIDAGLIHPMTMLKDLPKRYAGFAPENFGKGFVGPISAQDALIKSRNVPAVELQSQLLDKQRSFAQKQNGEQVLTFYEFLQQAGISQLREPDFYGLALALGGGEVTMLELLELYATIANLGVHKKAVSTYWVSGSKSIDETKKEQKLLSPEAAYLVFDMLSKNPRSHSLNPFSARNGLVDKPKVAWKTGTSWAFRDAWAVALSGDYALAVWIGNFDGQGNNAFIGRTAAGPLLFKLLDVVSPESLTPFDSGRIEQLNLRSVDICKTTGDLDESECPDKGKTLFIPGVSPIKSTNIYRKIWVDNVTGLRRCDKSAALATQKVFAFWPTEFQSLFAQAGVHIEKPPRFMSDCDLIDSVGQGEKPTIRSPLAGVKYVVEDSLQSTVSIQLEASADAEASYLYWFTNGQFIGSTDLTKTPIEAPIIWQAKPGQYRVQVSDDAGRSAIVLVQVEAVN</sequence>
<evidence type="ECO:0000256" key="8">
    <source>
        <dbReference type="ARBA" id="ARBA00022801"/>
    </source>
</evidence>
<dbReference type="InterPro" id="IPR001264">
    <property type="entry name" value="Glyco_trans_51"/>
</dbReference>
<evidence type="ECO:0000256" key="2">
    <source>
        <dbReference type="ARBA" id="ARBA00007090"/>
    </source>
</evidence>
<keyword evidence="6" id="KW-0328">Glycosyltransferase</keyword>
<dbReference type="STRING" id="1085623.GNIT_0195"/>
<dbReference type="GO" id="GO:0006508">
    <property type="term" value="P:proteolysis"/>
    <property type="evidence" value="ECO:0007669"/>
    <property type="project" value="UniProtKB-KW"/>
</dbReference>
<dbReference type="InterPro" id="IPR012338">
    <property type="entry name" value="Beta-lactam/transpept-like"/>
</dbReference>
<evidence type="ECO:0000259" key="13">
    <source>
        <dbReference type="Pfam" id="PF00905"/>
    </source>
</evidence>
<evidence type="ECO:0000313" key="16">
    <source>
        <dbReference type="EMBL" id="AEP28349.1"/>
    </source>
</evidence>
<organism evidence="16 17">
    <name type="scientific">Glaciecola nitratireducens (strain JCM 12485 / KCTC 12276 / FR1064)</name>
    <dbReference type="NCBI Taxonomy" id="1085623"/>
    <lineage>
        <taxon>Bacteria</taxon>
        <taxon>Pseudomonadati</taxon>
        <taxon>Pseudomonadota</taxon>
        <taxon>Gammaproteobacteria</taxon>
        <taxon>Alteromonadales</taxon>
        <taxon>Alteromonadaceae</taxon>
        <taxon>Brumicola</taxon>
    </lineage>
</organism>
<gene>
    <name evidence="16" type="primary">pbpC</name>
    <name evidence="16" type="ordered locus">GNIT_0195</name>
</gene>
<dbReference type="EC" id="2.4.99.28" evidence="10"/>
<dbReference type="GO" id="GO:0004180">
    <property type="term" value="F:carboxypeptidase activity"/>
    <property type="evidence" value="ECO:0007669"/>
    <property type="project" value="UniProtKB-KW"/>
</dbReference>
<feature type="domain" description="Penicillin-binding C-terminal" evidence="15">
    <location>
        <begin position="731"/>
        <end position="816"/>
    </location>
</feature>
<dbReference type="OrthoDB" id="9766909at2"/>
<dbReference type="HOGENOM" id="CLU_006354_7_3_6"/>
<evidence type="ECO:0000256" key="9">
    <source>
        <dbReference type="ARBA" id="ARBA00023268"/>
    </source>
</evidence>
<dbReference type="SUPFAM" id="SSF53955">
    <property type="entry name" value="Lysozyme-like"/>
    <property type="match status" value="1"/>
</dbReference>
<evidence type="ECO:0000259" key="15">
    <source>
        <dbReference type="Pfam" id="PF06832"/>
    </source>
</evidence>
<dbReference type="AlphaFoldDB" id="G4QF05"/>
<evidence type="ECO:0000256" key="3">
    <source>
        <dbReference type="ARBA" id="ARBA00007739"/>
    </source>
</evidence>
<keyword evidence="12" id="KW-0472">Membrane</keyword>
<dbReference type="InterPro" id="IPR050396">
    <property type="entry name" value="Glycosyltr_51/Transpeptidase"/>
</dbReference>
<comment type="similarity">
    <text evidence="3">In the N-terminal section; belongs to the glycosyltransferase 51 family.</text>
</comment>
<dbReference type="EMBL" id="CP003060">
    <property type="protein sequence ID" value="AEP28349.1"/>
    <property type="molecule type" value="Genomic_DNA"/>
</dbReference>
<dbReference type="PANTHER" id="PTHR32282">
    <property type="entry name" value="BINDING PROTEIN TRANSPEPTIDASE, PUTATIVE-RELATED"/>
    <property type="match status" value="1"/>
</dbReference>
<dbReference type="GO" id="GO:0030288">
    <property type="term" value="C:outer membrane-bounded periplasmic space"/>
    <property type="evidence" value="ECO:0007669"/>
    <property type="project" value="TreeGrafter"/>
</dbReference>
<dbReference type="Gene3D" id="1.10.3810.10">
    <property type="entry name" value="Biosynthetic peptidoglycan transglycosylase-like"/>
    <property type="match status" value="1"/>
</dbReference>
<dbReference type="PANTHER" id="PTHR32282:SF15">
    <property type="entry name" value="PENICILLIN-BINDING PROTEIN 1C"/>
    <property type="match status" value="1"/>
</dbReference>
<dbReference type="GO" id="GO:0008658">
    <property type="term" value="F:penicillin binding"/>
    <property type="evidence" value="ECO:0007669"/>
    <property type="project" value="InterPro"/>
</dbReference>
<comment type="similarity">
    <text evidence="2">In the C-terminal section; belongs to the transpeptidase family.</text>
</comment>
<proteinExistence type="inferred from homology"/>
<dbReference type="GO" id="GO:0008955">
    <property type="term" value="F:peptidoglycan glycosyltransferase activity"/>
    <property type="evidence" value="ECO:0007669"/>
    <property type="project" value="UniProtKB-EC"/>
</dbReference>
<dbReference type="SUPFAM" id="SSF56601">
    <property type="entry name" value="beta-lactamase/transpeptidase-like"/>
    <property type="match status" value="1"/>
</dbReference>
<dbReference type="KEGG" id="gni:GNIT_0195"/>
<keyword evidence="17" id="KW-1185">Reference proteome</keyword>
<evidence type="ECO:0000256" key="5">
    <source>
        <dbReference type="ARBA" id="ARBA00022670"/>
    </source>
</evidence>
<evidence type="ECO:0000256" key="6">
    <source>
        <dbReference type="ARBA" id="ARBA00022676"/>
    </source>
</evidence>
<evidence type="ECO:0000256" key="10">
    <source>
        <dbReference type="ARBA" id="ARBA00044770"/>
    </source>
</evidence>
<feature type="domain" description="Glycosyl transferase family 51" evidence="14">
    <location>
        <begin position="60"/>
        <end position="213"/>
    </location>
</feature>
<feature type="transmembrane region" description="Helical" evidence="12">
    <location>
        <begin position="12"/>
        <end position="31"/>
    </location>
</feature>
<dbReference type="eggNOG" id="COG4953">
    <property type="taxonomic scope" value="Bacteria"/>
</dbReference>
<evidence type="ECO:0000256" key="4">
    <source>
        <dbReference type="ARBA" id="ARBA00022645"/>
    </source>
</evidence>
<dbReference type="Gene3D" id="3.40.710.10">
    <property type="entry name" value="DD-peptidase/beta-lactamase superfamily"/>
    <property type="match status" value="1"/>
</dbReference>
<evidence type="ECO:0000313" key="17">
    <source>
        <dbReference type="Proteomes" id="UP000009282"/>
    </source>
</evidence>
<dbReference type="InterPro" id="IPR036950">
    <property type="entry name" value="PBP_transglycosylase"/>
</dbReference>
<comment type="catalytic activity">
    <reaction evidence="11">
        <text>[GlcNAc-(1-&gt;4)-Mur2Ac(oyl-L-Ala-gamma-D-Glu-L-Lys-D-Ala-D-Ala)](n)-di-trans,octa-cis-undecaprenyl diphosphate + beta-D-GlcNAc-(1-&gt;4)-Mur2Ac(oyl-L-Ala-gamma-D-Glu-L-Lys-D-Ala-D-Ala)-di-trans,octa-cis-undecaprenyl diphosphate = [GlcNAc-(1-&gt;4)-Mur2Ac(oyl-L-Ala-gamma-D-Glu-L-Lys-D-Ala-D-Ala)](n+1)-di-trans,octa-cis-undecaprenyl diphosphate + di-trans,octa-cis-undecaprenyl diphosphate + H(+)</text>
        <dbReference type="Rhea" id="RHEA:23708"/>
        <dbReference type="Rhea" id="RHEA-COMP:9602"/>
        <dbReference type="Rhea" id="RHEA-COMP:9603"/>
        <dbReference type="ChEBI" id="CHEBI:15378"/>
        <dbReference type="ChEBI" id="CHEBI:58405"/>
        <dbReference type="ChEBI" id="CHEBI:60033"/>
        <dbReference type="ChEBI" id="CHEBI:78435"/>
        <dbReference type="EC" id="2.4.99.28"/>
    </reaction>
</comment>
<dbReference type="GO" id="GO:0009252">
    <property type="term" value="P:peptidoglycan biosynthetic process"/>
    <property type="evidence" value="ECO:0007669"/>
    <property type="project" value="UniProtKB-UniPathway"/>
</dbReference>
<dbReference type="InterPro" id="IPR023346">
    <property type="entry name" value="Lysozyme-like_dom_sf"/>
</dbReference>
<keyword evidence="9" id="KW-0511">Multifunctional enzyme</keyword>